<sequence>MRAIVIPAVDAKMTVPSWKDDQTARARAAADVRAMFHHAYDNYMTHAFPHDELKPLSRTWTDSLGELGNLDMKHLPEDYEGVALTLIDATSTLAVLGNRTEFARNVRWMERNLDFDIDVRVNAFECNIRVLAGLLSAHVIALGDGGRAGEGAARKRPSWFGKGRGSGPSAPSFDALDLGERLLKAFDTKTGMPYAWVNLRHGVRPGETNETNVAAVGSFILEFGLLSRLTGDGRFERAARGAIRSMWSIRGDRDLLGNTLDVQRGTWVVRSGGIGAGCDSFFEYLIKAYVMFGDDEYYRMFSDAYVAVMRYYHDDGWYHEAHLNTGVATHVQATSLQAFWPGMQTLIGDLEAARATHARFGSVWDKYGVFPERFMYREQHLHPTEKHYPLRPEHAESTAMLYMATRDDSFRTVGARLHADITRHTRVPGGHASVRDVSTKALEDHQHSFFLAETCKYLYLLFDDSFMDGRNLVFSTEGHPLPVLAWQNQEDKEDSGDASKSSWVSDGKSRYNGGGEVFDAEEEDVIGKDSDCHVLDLKESHRCVDDGDCGVDAQTCSPRKCSEHKFCFTAP</sequence>
<dbReference type="GeneID" id="8245058"/>
<dbReference type="EMBL" id="CP001328">
    <property type="protein sequence ID" value="ACO65377.1"/>
    <property type="molecule type" value="Genomic_DNA"/>
</dbReference>
<feature type="active site" evidence="5">
    <location>
        <position position="279"/>
    </location>
</feature>
<dbReference type="GO" id="GO:0044322">
    <property type="term" value="C:endoplasmic reticulum quality control compartment"/>
    <property type="evidence" value="ECO:0007669"/>
    <property type="project" value="GOC"/>
</dbReference>
<dbReference type="InterPro" id="IPR001382">
    <property type="entry name" value="Glyco_hydro_47"/>
</dbReference>
<comment type="similarity">
    <text evidence="2 7">Belongs to the glycosyl hydrolase 47 family.</text>
</comment>
<dbReference type="EC" id="3.2.1.-" evidence="7"/>
<dbReference type="InterPro" id="IPR036026">
    <property type="entry name" value="Seven-hairpin_glycosidases"/>
</dbReference>
<dbReference type="OrthoDB" id="8118055at2759"/>
<evidence type="ECO:0000256" key="7">
    <source>
        <dbReference type="RuleBase" id="RU361193"/>
    </source>
</evidence>
<dbReference type="Pfam" id="PF01532">
    <property type="entry name" value="Glyco_hydro_47"/>
    <property type="match status" value="1"/>
</dbReference>
<dbReference type="RefSeq" id="XP_002504119.1">
    <property type="nucleotide sequence ID" value="XM_002504073.1"/>
</dbReference>
<evidence type="ECO:0000256" key="4">
    <source>
        <dbReference type="ARBA" id="ARBA00023180"/>
    </source>
</evidence>
<dbReference type="Proteomes" id="UP000002009">
    <property type="component" value="Chromosome 7"/>
</dbReference>
<dbReference type="KEGG" id="mis:MICPUN_97702"/>
<feature type="active site" evidence="5">
    <location>
        <position position="393"/>
    </location>
</feature>
<dbReference type="eggNOG" id="KOG2429">
    <property type="taxonomic scope" value="Eukaryota"/>
</dbReference>
<accession>C1EBG1</accession>
<keyword evidence="4" id="KW-0325">Glycoprotein</keyword>
<dbReference type="PANTHER" id="PTHR45679">
    <property type="entry name" value="ER DEGRADATION-ENHANCING ALPHA-MANNOSIDASE-LIKE PROTEIN 2"/>
    <property type="match status" value="1"/>
</dbReference>
<reference evidence="9 10" key="1">
    <citation type="journal article" date="2009" name="Science">
        <title>Green evolution and dynamic adaptations revealed by genomes of the marine picoeukaryotes Micromonas.</title>
        <authorList>
            <person name="Worden A.Z."/>
            <person name="Lee J.H."/>
            <person name="Mock T."/>
            <person name="Rouze P."/>
            <person name="Simmons M.P."/>
            <person name="Aerts A.L."/>
            <person name="Allen A.E."/>
            <person name="Cuvelier M.L."/>
            <person name="Derelle E."/>
            <person name="Everett M.V."/>
            <person name="Foulon E."/>
            <person name="Grimwood J."/>
            <person name="Gundlach H."/>
            <person name="Henrissat B."/>
            <person name="Napoli C."/>
            <person name="McDonald S.M."/>
            <person name="Parker M.S."/>
            <person name="Rombauts S."/>
            <person name="Salamov A."/>
            <person name="Von Dassow P."/>
            <person name="Badger J.H."/>
            <person name="Coutinho P.M."/>
            <person name="Demir E."/>
            <person name="Dubchak I."/>
            <person name="Gentemann C."/>
            <person name="Eikrem W."/>
            <person name="Gready J.E."/>
            <person name="John U."/>
            <person name="Lanier W."/>
            <person name="Lindquist E.A."/>
            <person name="Lucas S."/>
            <person name="Mayer K.F."/>
            <person name="Moreau H."/>
            <person name="Not F."/>
            <person name="Otillar R."/>
            <person name="Panaud O."/>
            <person name="Pangilinan J."/>
            <person name="Paulsen I."/>
            <person name="Piegu B."/>
            <person name="Poliakov A."/>
            <person name="Robbens S."/>
            <person name="Schmutz J."/>
            <person name="Toulza E."/>
            <person name="Wyss T."/>
            <person name="Zelensky A."/>
            <person name="Zhou K."/>
            <person name="Armbrust E.V."/>
            <person name="Bhattacharya D."/>
            <person name="Goodenough U.W."/>
            <person name="Van de Peer Y."/>
            <person name="Grigoriev I.V."/>
        </authorList>
    </citation>
    <scope>NUCLEOTIDE SEQUENCE [LARGE SCALE GENOMIC DNA]</scope>
    <source>
        <strain evidence="10">RCC299 / NOUM17</strain>
    </source>
</reference>
<dbReference type="GO" id="GO:0004571">
    <property type="term" value="F:mannosyl-oligosaccharide 1,2-alpha-mannosidase activity"/>
    <property type="evidence" value="ECO:0007669"/>
    <property type="project" value="InterPro"/>
</dbReference>
<evidence type="ECO:0000313" key="10">
    <source>
        <dbReference type="Proteomes" id="UP000002009"/>
    </source>
</evidence>
<feature type="active site" description="Proton donor" evidence="5">
    <location>
        <position position="125"/>
    </location>
</feature>
<evidence type="ECO:0000256" key="5">
    <source>
        <dbReference type="PIRSR" id="PIRSR601382-1"/>
    </source>
</evidence>
<comment type="subcellular location">
    <subcellularLocation>
        <location evidence="1">Endoplasmic reticulum</location>
    </subcellularLocation>
</comment>
<proteinExistence type="inferred from homology"/>
<dbReference type="PRINTS" id="PR00747">
    <property type="entry name" value="GLYHDRLASE47"/>
</dbReference>
<keyword evidence="10" id="KW-1185">Reference proteome</keyword>
<evidence type="ECO:0000256" key="6">
    <source>
        <dbReference type="PIRSR" id="PIRSR601382-2"/>
    </source>
</evidence>
<dbReference type="Gene3D" id="1.50.10.10">
    <property type="match status" value="1"/>
</dbReference>
<dbReference type="InterPro" id="IPR012341">
    <property type="entry name" value="6hp_glycosidase-like_sf"/>
</dbReference>
<dbReference type="STRING" id="296587.C1EBG1"/>
<dbReference type="GO" id="GO:0005509">
    <property type="term" value="F:calcium ion binding"/>
    <property type="evidence" value="ECO:0007669"/>
    <property type="project" value="InterPro"/>
</dbReference>
<keyword evidence="3" id="KW-0256">Endoplasmic reticulum</keyword>
<feature type="binding site" evidence="6">
    <location>
        <position position="476"/>
    </location>
    <ligand>
        <name>Ca(2+)</name>
        <dbReference type="ChEBI" id="CHEBI:29108"/>
    </ligand>
</feature>
<dbReference type="GO" id="GO:1904380">
    <property type="term" value="P:endoplasmic reticulum mannose trimming"/>
    <property type="evidence" value="ECO:0007669"/>
    <property type="project" value="InterPro"/>
</dbReference>
<comment type="cofactor">
    <cofactor evidence="6">
        <name>Ca(2+)</name>
        <dbReference type="ChEBI" id="CHEBI:29108"/>
    </cofactor>
</comment>
<name>C1EBG1_MICCC</name>
<keyword evidence="7 9" id="KW-0378">Hydrolase</keyword>
<evidence type="ECO:0000256" key="2">
    <source>
        <dbReference type="ARBA" id="ARBA00007658"/>
    </source>
</evidence>
<dbReference type="FunCoup" id="C1EBG1">
    <property type="interactions" value="1154"/>
</dbReference>
<dbReference type="PANTHER" id="PTHR45679:SF5">
    <property type="entry name" value="ER DEGRADATION-ENHANCING ALPHA-MANNOSIDASE-LIKE PROTEIN 1"/>
    <property type="match status" value="1"/>
</dbReference>
<keyword evidence="7" id="KW-0326">Glycosidase</keyword>
<feature type="region of interest" description="Disordered" evidence="8">
    <location>
        <begin position="488"/>
        <end position="507"/>
    </location>
</feature>
<dbReference type="OMA" id="EEFWRMF"/>
<dbReference type="GO" id="GO:0005975">
    <property type="term" value="P:carbohydrate metabolic process"/>
    <property type="evidence" value="ECO:0007669"/>
    <property type="project" value="InterPro"/>
</dbReference>
<evidence type="ECO:0000256" key="3">
    <source>
        <dbReference type="ARBA" id="ARBA00022824"/>
    </source>
</evidence>
<evidence type="ECO:0000256" key="1">
    <source>
        <dbReference type="ARBA" id="ARBA00004240"/>
    </source>
</evidence>
<organism evidence="9 10">
    <name type="scientific">Micromonas commoda (strain RCC299 / NOUM17 / CCMP2709)</name>
    <name type="common">Picoplanktonic green alga</name>
    <dbReference type="NCBI Taxonomy" id="296587"/>
    <lineage>
        <taxon>Eukaryota</taxon>
        <taxon>Viridiplantae</taxon>
        <taxon>Chlorophyta</taxon>
        <taxon>Mamiellophyceae</taxon>
        <taxon>Mamiellales</taxon>
        <taxon>Mamiellaceae</taxon>
        <taxon>Micromonas</taxon>
    </lineage>
</organism>
<evidence type="ECO:0000256" key="8">
    <source>
        <dbReference type="SAM" id="MobiDB-lite"/>
    </source>
</evidence>
<dbReference type="InterPro" id="IPR044674">
    <property type="entry name" value="EDEM1/2/3"/>
</dbReference>
<gene>
    <name evidence="9" type="ORF">MICPUN_97702</name>
</gene>
<dbReference type="SUPFAM" id="SSF48225">
    <property type="entry name" value="Seven-hairpin glycosidases"/>
    <property type="match status" value="1"/>
</dbReference>
<dbReference type="GO" id="GO:0016020">
    <property type="term" value="C:membrane"/>
    <property type="evidence" value="ECO:0007669"/>
    <property type="project" value="InterPro"/>
</dbReference>
<feature type="active site" description="Proton donor" evidence="5">
    <location>
        <position position="372"/>
    </location>
</feature>
<keyword evidence="6" id="KW-0479">Metal-binding</keyword>
<keyword evidence="6" id="KW-0106">Calcium</keyword>
<evidence type="ECO:0000313" key="9">
    <source>
        <dbReference type="EMBL" id="ACO65377.1"/>
    </source>
</evidence>
<protein>
    <recommendedName>
        <fullName evidence="7">alpha-1,2-Mannosidase</fullName>
        <ecNumber evidence="7">3.2.1.-</ecNumber>
    </recommendedName>
</protein>
<dbReference type="InParanoid" id="C1EBG1"/>
<dbReference type="CAZy" id="GH47">
    <property type="family name" value="Glycoside Hydrolase Family 47"/>
</dbReference>
<dbReference type="AlphaFoldDB" id="C1EBG1"/>